<dbReference type="CDD" id="cd04186">
    <property type="entry name" value="GT_2_like_c"/>
    <property type="match status" value="1"/>
</dbReference>
<accession>A0ABU5ZRH7</accession>
<dbReference type="Proteomes" id="UP001327027">
    <property type="component" value="Unassembled WGS sequence"/>
</dbReference>
<evidence type="ECO:0000259" key="1">
    <source>
        <dbReference type="Pfam" id="PF00535"/>
    </source>
</evidence>
<dbReference type="SUPFAM" id="SSF53448">
    <property type="entry name" value="Nucleotide-diphospho-sugar transferases"/>
    <property type="match status" value="1"/>
</dbReference>
<feature type="domain" description="Glycosyltransferase 2-like" evidence="1">
    <location>
        <begin position="4"/>
        <end position="137"/>
    </location>
</feature>
<gene>
    <name evidence="2" type="ORF">U6A24_03595</name>
</gene>
<dbReference type="GO" id="GO:0016757">
    <property type="term" value="F:glycosyltransferase activity"/>
    <property type="evidence" value="ECO:0007669"/>
    <property type="project" value="UniProtKB-KW"/>
</dbReference>
<sequence>MKLSIIIVNYNVQYFLELCLLSLKEAVSSIESEIIVVDNNSIDDSCEVIEKHFPEIILLKNKHNMGFAKANNQGVALARGEYICFLNPDTIVTSGTFKRMINTSRELPNAGLLGPRLINGVGDYLHESKRNIPSPLTSLRRLFGIKLGYVKSYYADHIPNNSVGDVDVLVGAFMLTKKKYYTAAGGFDEDYFMYGEDLDLSYKFKKKGHQNYYIGSVTAIHYRGESTDRNATYIKRFYEAMRLFYKKHFKSDTILDTMVSVAIRVVAGIQSFRNFDKKKNSIEQYYLISEDKNLSRDIASALDDKITIVESIKKEDLGDKNIEIIFDNNFISFDEIIDKMQEFRKHNVTFKIRPKNRSYLLGSDFSDGKGEVITF</sequence>
<dbReference type="PANTHER" id="PTHR43179">
    <property type="entry name" value="RHAMNOSYLTRANSFERASE WBBL"/>
    <property type="match status" value="1"/>
</dbReference>
<protein>
    <submittedName>
        <fullName evidence="2">Glycosyltransferase family 2 protein</fullName>
        <ecNumber evidence="2">2.4.-.-</ecNumber>
    </submittedName>
</protein>
<dbReference type="Pfam" id="PF00535">
    <property type="entry name" value="Glycos_transf_2"/>
    <property type="match status" value="1"/>
</dbReference>
<evidence type="ECO:0000313" key="2">
    <source>
        <dbReference type="EMBL" id="MEB3344528.1"/>
    </source>
</evidence>
<keyword evidence="2" id="KW-0808">Transferase</keyword>
<proteinExistence type="predicted"/>
<dbReference type="Gene3D" id="3.90.550.10">
    <property type="entry name" value="Spore Coat Polysaccharide Biosynthesis Protein SpsA, Chain A"/>
    <property type="match status" value="1"/>
</dbReference>
<reference evidence="2 3" key="1">
    <citation type="journal article" date="2013" name="Int. J. Syst. Evol. Microbiol.">
        <title>Aquimarina gracilis sp. nov., isolated from the gut microflora of a mussel, Mytilus coruscus, and emended description of Aquimarina spongiae.</title>
        <authorList>
            <person name="Park S.C."/>
            <person name="Choe H.N."/>
            <person name="Baik K.S."/>
            <person name="Seong C.N."/>
        </authorList>
    </citation>
    <scope>NUCLEOTIDE SEQUENCE [LARGE SCALE GENOMIC DNA]</scope>
    <source>
        <strain evidence="2 3">PSC32</strain>
    </source>
</reference>
<dbReference type="RefSeq" id="WP_324179011.1">
    <property type="nucleotide sequence ID" value="NZ_BAABAW010000003.1"/>
</dbReference>
<dbReference type="InterPro" id="IPR029044">
    <property type="entry name" value="Nucleotide-diphossugar_trans"/>
</dbReference>
<comment type="caution">
    <text evidence="2">The sequence shown here is derived from an EMBL/GenBank/DDBJ whole genome shotgun (WGS) entry which is preliminary data.</text>
</comment>
<dbReference type="EC" id="2.4.-.-" evidence="2"/>
<dbReference type="EMBL" id="JAYKLX010000002">
    <property type="protein sequence ID" value="MEB3344528.1"/>
    <property type="molecule type" value="Genomic_DNA"/>
</dbReference>
<dbReference type="InterPro" id="IPR001173">
    <property type="entry name" value="Glyco_trans_2-like"/>
</dbReference>
<name>A0ABU5ZRH7_9FLAO</name>
<organism evidence="2 3">
    <name type="scientific">Aquimarina gracilis</name>
    <dbReference type="NCBI Taxonomy" id="874422"/>
    <lineage>
        <taxon>Bacteria</taxon>
        <taxon>Pseudomonadati</taxon>
        <taxon>Bacteroidota</taxon>
        <taxon>Flavobacteriia</taxon>
        <taxon>Flavobacteriales</taxon>
        <taxon>Flavobacteriaceae</taxon>
        <taxon>Aquimarina</taxon>
    </lineage>
</organism>
<keyword evidence="2" id="KW-0328">Glycosyltransferase</keyword>
<keyword evidence="3" id="KW-1185">Reference proteome</keyword>
<evidence type="ECO:0000313" key="3">
    <source>
        <dbReference type="Proteomes" id="UP001327027"/>
    </source>
</evidence>
<dbReference type="PANTHER" id="PTHR43179:SF7">
    <property type="entry name" value="RHAMNOSYLTRANSFERASE WBBL"/>
    <property type="match status" value="1"/>
</dbReference>